<comment type="function">
    <text evidence="1">Needed for flagellar regrowth and assembly.</text>
</comment>
<sequence>MGRDPRDAVMNDGDDAKPWALPFWTEEPGYALERDNLALVMARREARDRMASRRGKAPEPPVPETDEVEIILPTAEELENIRREAWNAGLEQGLVEGRQEGHKAGYDTGFAEGRKAGHDKGLNEGKGEGLKQGRDEGLAKARQEIDDEVRALQALQAIVRKSLLERDLELPEVLATLIQRSCEQVLGYELQDGARRILDYVNATIARLPESEQNQVQIWVSPADAACLDHHLLETGLELHYRADSQLSSGECRIQSPHSRAEFSLYDQLQHVMQETLPLLEQAAPNMEQAAVSLEQELSHELEWQHQELERKAEEAERLAAEARLQAEEAERLAAQLMAESDASDHNEPELALESQSVPEDLVADELAFEPEPQPEPITAAEAQDLEGFGDLDDLPEAAQAGSASAVSAALKNNQESDLKSKPSSEENSEENPDAV</sequence>
<dbReference type="GO" id="GO:0005829">
    <property type="term" value="C:cytosol"/>
    <property type="evidence" value="ECO:0007669"/>
    <property type="project" value="TreeGrafter"/>
</dbReference>
<feature type="domain" description="Flagellar assembly protein FliH/Type III secretion system HrpE" evidence="9">
    <location>
        <begin position="148"/>
        <end position="271"/>
    </location>
</feature>
<comment type="similarity">
    <text evidence="2">Belongs to the FliH family.</text>
</comment>
<accession>A0A9X3ITM3</accession>
<feature type="region of interest" description="Disordered" evidence="8">
    <location>
        <begin position="339"/>
        <end position="436"/>
    </location>
</feature>
<evidence type="ECO:0000256" key="3">
    <source>
        <dbReference type="ARBA" id="ARBA00016507"/>
    </source>
</evidence>
<feature type="compositionally biased region" description="Basic and acidic residues" evidence="8">
    <location>
        <begin position="415"/>
        <end position="425"/>
    </location>
</feature>
<dbReference type="PANTHER" id="PTHR34982:SF1">
    <property type="entry name" value="FLAGELLAR ASSEMBLY PROTEIN FLIH"/>
    <property type="match status" value="1"/>
</dbReference>
<feature type="region of interest" description="Disordered" evidence="8">
    <location>
        <begin position="115"/>
        <end position="135"/>
    </location>
</feature>
<reference evidence="10" key="1">
    <citation type="submission" date="2022-11" db="EMBL/GenBank/DDBJ databases">
        <title>Parathalassolutuus dongxingensis gen. nov., sp. nov., a novel member of family Oceanospirillaceae isolated from a coastal shrimp pond in Guangxi, China.</title>
        <authorList>
            <person name="Chen H."/>
        </authorList>
    </citation>
    <scope>NUCLEOTIDE SEQUENCE</scope>
    <source>
        <strain evidence="10">G-43</strain>
    </source>
</reference>
<proteinExistence type="inferred from homology"/>
<evidence type="ECO:0000256" key="4">
    <source>
        <dbReference type="ARBA" id="ARBA00022448"/>
    </source>
</evidence>
<feature type="region of interest" description="Disordered" evidence="8">
    <location>
        <begin position="47"/>
        <end position="69"/>
    </location>
</feature>
<keyword evidence="6" id="KW-0653">Protein transport</keyword>
<feature type="compositionally biased region" description="Acidic residues" evidence="8">
    <location>
        <begin position="427"/>
        <end position="436"/>
    </location>
</feature>
<evidence type="ECO:0000259" key="9">
    <source>
        <dbReference type="Pfam" id="PF02108"/>
    </source>
</evidence>
<keyword evidence="7" id="KW-1006">Bacterial flagellum protein export</keyword>
<evidence type="ECO:0000256" key="1">
    <source>
        <dbReference type="ARBA" id="ARBA00003041"/>
    </source>
</evidence>
<dbReference type="Proteomes" id="UP001150830">
    <property type="component" value="Unassembled WGS sequence"/>
</dbReference>
<dbReference type="InterPro" id="IPR051472">
    <property type="entry name" value="T3SS_Stator/FliH"/>
</dbReference>
<evidence type="ECO:0000256" key="5">
    <source>
        <dbReference type="ARBA" id="ARBA00022795"/>
    </source>
</evidence>
<dbReference type="AlphaFoldDB" id="A0A9X3ITM3"/>
<dbReference type="PANTHER" id="PTHR34982">
    <property type="entry name" value="YOP PROTEINS TRANSLOCATION PROTEIN L"/>
    <property type="match status" value="1"/>
</dbReference>
<feature type="compositionally biased region" description="Acidic residues" evidence="8">
    <location>
        <begin position="384"/>
        <end position="396"/>
    </location>
</feature>
<dbReference type="GO" id="GO:0015031">
    <property type="term" value="P:protein transport"/>
    <property type="evidence" value="ECO:0007669"/>
    <property type="project" value="UniProtKB-KW"/>
</dbReference>
<dbReference type="EMBL" id="JAPNOA010000029">
    <property type="protein sequence ID" value="MCY0966039.1"/>
    <property type="molecule type" value="Genomic_DNA"/>
</dbReference>
<dbReference type="GO" id="GO:0044781">
    <property type="term" value="P:bacterial-type flagellum organization"/>
    <property type="evidence" value="ECO:0007669"/>
    <property type="project" value="UniProtKB-KW"/>
</dbReference>
<evidence type="ECO:0000256" key="8">
    <source>
        <dbReference type="SAM" id="MobiDB-lite"/>
    </source>
</evidence>
<evidence type="ECO:0000313" key="11">
    <source>
        <dbReference type="Proteomes" id="UP001150830"/>
    </source>
</evidence>
<dbReference type="Pfam" id="PF02108">
    <property type="entry name" value="FliH"/>
    <property type="match status" value="1"/>
</dbReference>
<keyword evidence="5" id="KW-1005">Bacterial flagellum biogenesis</keyword>
<keyword evidence="4" id="KW-0813">Transport</keyword>
<comment type="caution">
    <text evidence="10">The sequence shown here is derived from an EMBL/GenBank/DDBJ whole genome shotgun (WGS) entry which is preliminary data.</text>
</comment>
<evidence type="ECO:0000256" key="6">
    <source>
        <dbReference type="ARBA" id="ARBA00022927"/>
    </source>
</evidence>
<gene>
    <name evidence="10" type="ORF">OUO13_12645</name>
</gene>
<evidence type="ECO:0000256" key="2">
    <source>
        <dbReference type="ARBA" id="ARBA00006602"/>
    </source>
</evidence>
<dbReference type="RefSeq" id="WP_283174242.1">
    <property type="nucleotide sequence ID" value="NZ_JAPNOA010000029.1"/>
</dbReference>
<protein>
    <recommendedName>
        <fullName evidence="3">Flagellar assembly protein FliH</fullName>
    </recommendedName>
</protein>
<dbReference type="InterPro" id="IPR018035">
    <property type="entry name" value="Flagellar_FliH/T3SS_HrpE"/>
</dbReference>
<name>A0A9X3ITM3_9GAMM</name>
<evidence type="ECO:0000313" key="10">
    <source>
        <dbReference type="EMBL" id="MCY0966039.1"/>
    </source>
</evidence>
<evidence type="ECO:0000256" key="7">
    <source>
        <dbReference type="ARBA" id="ARBA00023225"/>
    </source>
</evidence>
<keyword evidence="11" id="KW-1185">Reference proteome</keyword>
<feature type="compositionally biased region" description="Low complexity" evidence="8">
    <location>
        <begin position="398"/>
        <end position="410"/>
    </location>
</feature>
<organism evidence="10 11">
    <name type="scientific">Parathalassolituus penaei</name>
    <dbReference type="NCBI Taxonomy" id="2997323"/>
    <lineage>
        <taxon>Bacteria</taxon>
        <taxon>Pseudomonadati</taxon>
        <taxon>Pseudomonadota</taxon>
        <taxon>Gammaproteobacteria</taxon>
        <taxon>Oceanospirillales</taxon>
        <taxon>Oceanospirillaceae</taxon>
        <taxon>Parathalassolituus</taxon>
    </lineage>
</organism>